<feature type="transmembrane region" description="Helical" evidence="8">
    <location>
        <begin position="117"/>
        <end position="133"/>
    </location>
</feature>
<feature type="transmembrane region" description="Helical" evidence="8">
    <location>
        <begin position="338"/>
        <end position="356"/>
    </location>
</feature>
<comment type="subcellular location">
    <subcellularLocation>
        <location evidence="1">Cell membrane</location>
        <topology evidence="1">Multi-pass membrane protein</topology>
    </subcellularLocation>
</comment>
<gene>
    <name evidence="9" type="ORF">HYZ11_06300</name>
</gene>
<feature type="binding site" evidence="7">
    <location>
        <position position="191"/>
    </location>
    <ligand>
        <name>Mg(2+)</name>
        <dbReference type="ChEBI" id="CHEBI:18420"/>
    </ligand>
</feature>
<dbReference type="Pfam" id="PF00953">
    <property type="entry name" value="Glycos_transf_4"/>
    <property type="match status" value="1"/>
</dbReference>
<dbReference type="GO" id="GO:0046872">
    <property type="term" value="F:metal ion binding"/>
    <property type="evidence" value="ECO:0007669"/>
    <property type="project" value="UniProtKB-KW"/>
</dbReference>
<keyword evidence="7" id="KW-0460">Magnesium</keyword>
<sequence length="396" mass="42617">MATADRGTTPAQETGGGFAFAYLYGAAFIILGFILMPQVRGWMKDHGHRWAYVPAISLLASFLVTPIVRAIAVKMGVVDVPDARKIHASPTPLLGGLAVFFGFAFSVFVNNLYSPEMMGVAVAAAILLIVGAWDDMRRVRATVKMAAQLLACAIVVYSGVRLSFFPPGILEDTVEIFLTFLWLIGISNALNFLDGMDGLASGLGAIAALFFGVSALQTNQPFVMFLSLGLMGGCLGFLPYNLRSGKPAAIFLGDAGSTFIGFTLASLGVMGTWDVNDPIKAFAMPMLILGVPIFDTTFITASRVVSGRVASVREWLEYVGRDHIHHKLVDVGLSRRQTVFFIFLVAASLGISALVLRNGRTVDALLLLIQSFNILFLLVILMQKGADTRRRNGDPS</sequence>
<dbReference type="GO" id="GO:0009103">
    <property type="term" value="P:lipopolysaccharide biosynthetic process"/>
    <property type="evidence" value="ECO:0007669"/>
    <property type="project" value="TreeGrafter"/>
</dbReference>
<dbReference type="EMBL" id="JACPUR010000016">
    <property type="protein sequence ID" value="MBI3127196.1"/>
    <property type="molecule type" value="Genomic_DNA"/>
</dbReference>
<feature type="transmembrane region" description="Helical" evidence="8">
    <location>
        <begin position="249"/>
        <end position="270"/>
    </location>
</feature>
<evidence type="ECO:0000256" key="1">
    <source>
        <dbReference type="ARBA" id="ARBA00004651"/>
    </source>
</evidence>
<feature type="binding site" evidence="7">
    <location>
        <position position="254"/>
    </location>
    <ligand>
        <name>Mg(2+)</name>
        <dbReference type="ChEBI" id="CHEBI:18420"/>
    </ligand>
</feature>
<evidence type="ECO:0000256" key="4">
    <source>
        <dbReference type="ARBA" id="ARBA00022692"/>
    </source>
</evidence>
<feature type="transmembrane region" description="Helical" evidence="8">
    <location>
        <begin position="145"/>
        <end position="164"/>
    </location>
</feature>
<evidence type="ECO:0000256" key="5">
    <source>
        <dbReference type="ARBA" id="ARBA00022989"/>
    </source>
</evidence>
<evidence type="ECO:0000313" key="9">
    <source>
        <dbReference type="EMBL" id="MBI3127196.1"/>
    </source>
</evidence>
<feature type="transmembrane region" description="Helical" evidence="8">
    <location>
        <begin position="198"/>
        <end position="216"/>
    </location>
</feature>
<feature type="transmembrane region" description="Helical" evidence="8">
    <location>
        <begin position="362"/>
        <end position="382"/>
    </location>
</feature>
<evidence type="ECO:0000256" key="7">
    <source>
        <dbReference type="PIRSR" id="PIRSR600715-1"/>
    </source>
</evidence>
<evidence type="ECO:0000256" key="2">
    <source>
        <dbReference type="ARBA" id="ARBA00022475"/>
    </source>
</evidence>
<comment type="cofactor">
    <cofactor evidence="7">
        <name>Mg(2+)</name>
        <dbReference type="ChEBI" id="CHEBI:18420"/>
    </cofactor>
</comment>
<dbReference type="GO" id="GO:0071555">
    <property type="term" value="P:cell wall organization"/>
    <property type="evidence" value="ECO:0007669"/>
    <property type="project" value="TreeGrafter"/>
</dbReference>
<evidence type="ECO:0000256" key="3">
    <source>
        <dbReference type="ARBA" id="ARBA00022679"/>
    </source>
</evidence>
<feature type="transmembrane region" description="Helical" evidence="8">
    <location>
        <begin position="51"/>
        <end position="72"/>
    </location>
</feature>
<organism evidence="9 10">
    <name type="scientific">Tectimicrobiota bacterium</name>
    <dbReference type="NCBI Taxonomy" id="2528274"/>
    <lineage>
        <taxon>Bacteria</taxon>
        <taxon>Pseudomonadati</taxon>
        <taxon>Nitrospinota/Tectimicrobiota group</taxon>
        <taxon>Candidatus Tectimicrobiota</taxon>
    </lineage>
</organism>
<evidence type="ECO:0000256" key="6">
    <source>
        <dbReference type="ARBA" id="ARBA00023136"/>
    </source>
</evidence>
<dbReference type="AlphaFoldDB" id="A0A932MPJ1"/>
<evidence type="ECO:0000313" key="10">
    <source>
        <dbReference type="Proteomes" id="UP000782312"/>
    </source>
</evidence>
<keyword evidence="4 8" id="KW-0812">Transmembrane</keyword>
<feature type="transmembrane region" description="Helical" evidence="8">
    <location>
        <begin position="93"/>
        <end position="111"/>
    </location>
</feature>
<feature type="transmembrane region" description="Helical" evidence="8">
    <location>
        <begin position="282"/>
        <end position="305"/>
    </location>
</feature>
<dbReference type="GO" id="GO:0005886">
    <property type="term" value="C:plasma membrane"/>
    <property type="evidence" value="ECO:0007669"/>
    <property type="project" value="UniProtKB-SubCell"/>
</dbReference>
<accession>A0A932MPJ1</accession>
<dbReference type="InterPro" id="IPR000715">
    <property type="entry name" value="Glycosyl_transferase_4"/>
</dbReference>
<keyword evidence="7" id="KW-0479">Metal-binding</keyword>
<dbReference type="GO" id="GO:0044038">
    <property type="term" value="P:cell wall macromolecule biosynthetic process"/>
    <property type="evidence" value="ECO:0007669"/>
    <property type="project" value="TreeGrafter"/>
</dbReference>
<name>A0A932MPJ1_UNCTE</name>
<dbReference type="GO" id="GO:0016780">
    <property type="term" value="F:phosphotransferase activity, for other substituted phosphate groups"/>
    <property type="evidence" value="ECO:0007669"/>
    <property type="project" value="InterPro"/>
</dbReference>
<reference evidence="9" key="1">
    <citation type="submission" date="2020-07" db="EMBL/GenBank/DDBJ databases">
        <title>Huge and variable diversity of episymbiotic CPR bacteria and DPANN archaea in groundwater ecosystems.</title>
        <authorList>
            <person name="He C.Y."/>
            <person name="Keren R."/>
            <person name="Whittaker M."/>
            <person name="Farag I.F."/>
            <person name="Doudna J."/>
            <person name="Cate J.H.D."/>
            <person name="Banfield J.F."/>
        </authorList>
    </citation>
    <scope>NUCLEOTIDE SEQUENCE</scope>
    <source>
        <strain evidence="9">NC_groundwater_763_Ag_S-0.2um_68_21</strain>
    </source>
</reference>
<proteinExistence type="predicted"/>
<dbReference type="Proteomes" id="UP000782312">
    <property type="component" value="Unassembled WGS sequence"/>
</dbReference>
<dbReference type="CDD" id="cd06853">
    <property type="entry name" value="GT_WecA_like"/>
    <property type="match status" value="1"/>
</dbReference>
<evidence type="ECO:0000256" key="8">
    <source>
        <dbReference type="SAM" id="Phobius"/>
    </source>
</evidence>
<comment type="caution">
    <text evidence="9">The sequence shown here is derived from an EMBL/GenBank/DDBJ whole genome shotgun (WGS) entry which is preliminary data.</text>
</comment>
<dbReference type="PANTHER" id="PTHR22926:SF3">
    <property type="entry name" value="UNDECAPRENYL-PHOSPHATE ALPHA-N-ACETYLGLUCOSAMINYL 1-PHOSPHATE TRANSFERASE"/>
    <property type="match status" value="1"/>
</dbReference>
<keyword evidence="5 8" id="KW-1133">Transmembrane helix</keyword>
<protein>
    <submittedName>
        <fullName evidence="9">Undecaprenyl/decaprenyl-phosphate alpha-N-acetylglucosaminyl 1-phosphate transferase</fullName>
    </submittedName>
</protein>
<feature type="transmembrane region" description="Helical" evidence="8">
    <location>
        <begin position="176"/>
        <end position="193"/>
    </location>
</feature>
<dbReference type="PANTHER" id="PTHR22926">
    <property type="entry name" value="PHOSPHO-N-ACETYLMURAMOYL-PENTAPEPTIDE-TRANSFERASE"/>
    <property type="match status" value="1"/>
</dbReference>
<keyword evidence="3 9" id="KW-0808">Transferase</keyword>
<feature type="transmembrane region" description="Helical" evidence="8">
    <location>
        <begin position="21"/>
        <end position="39"/>
    </location>
</feature>
<keyword evidence="6 8" id="KW-0472">Membrane</keyword>
<feature type="transmembrane region" description="Helical" evidence="8">
    <location>
        <begin position="222"/>
        <end position="242"/>
    </location>
</feature>
<keyword evidence="2" id="KW-1003">Cell membrane</keyword>